<dbReference type="PANTHER" id="PTHR15923">
    <property type="entry name" value="TRANSMEMBRANE AND IMMUNOGLOBULIN DOMAIN-CONTAINING PROTEIN"/>
    <property type="match status" value="1"/>
</dbReference>
<evidence type="ECO:0000259" key="2">
    <source>
        <dbReference type="PROSITE" id="PS50835"/>
    </source>
</evidence>
<dbReference type="PROSITE" id="PS50835">
    <property type="entry name" value="IG_LIKE"/>
    <property type="match status" value="1"/>
</dbReference>
<dbReference type="AlphaFoldDB" id="A0A852IYR3"/>
<feature type="non-terminal residue" evidence="3">
    <location>
        <position position="151"/>
    </location>
</feature>
<accession>A0A852IYR3</accession>
<dbReference type="InterPro" id="IPR007110">
    <property type="entry name" value="Ig-like_dom"/>
</dbReference>
<feature type="compositionally biased region" description="Low complexity" evidence="1">
    <location>
        <begin position="65"/>
        <end position="79"/>
    </location>
</feature>
<evidence type="ECO:0000256" key="1">
    <source>
        <dbReference type="SAM" id="MobiDB-lite"/>
    </source>
</evidence>
<feature type="non-terminal residue" evidence="3">
    <location>
        <position position="1"/>
    </location>
</feature>
<dbReference type="InterPro" id="IPR051874">
    <property type="entry name" value="Ig-like_domain-LISCH7"/>
</dbReference>
<dbReference type="Gene3D" id="2.60.40.10">
    <property type="entry name" value="Immunoglobulins"/>
    <property type="match status" value="1"/>
</dbReference>
<name>A0A852IYR3_9PICI</name>
<dbReference type="InterPro" id="IPR013783">
    <property type="entry name" value="Ig-like_fold"/>
</dbReference>
<sequence>LQVWVSNPHTVALLFQPVLLRCHYRTAASSSSSSSSPIVTWKYKSFCANPSAGSDDPLQAGTEVSSSSSSSSSSCPDSSRTVRIVATKQGDLVTLGEFYRGRSVTVLGGAELSLGPAAWGDSGIYICTVTTVQDLVGNNEAVAELVVLGEA</sequence>
<keyword evidence="4" id="KW-1185">Reference proteome</keyword>
<dbReference type="SMART" id="SM00409">
    <property type="entry name" value="IG"/>
    <property type="match status" value="1"/>
</dbReference>
<organism evidence="3 4">
    <name type="scientific">Tricholaema leucomelas</name>
    <name type="common">pied barbet</name>
    <dbReference type="NCBI Taxonomy" id="240729"/>
    <lineage>
        <taxon>Eukaryota</taxon>
        <taxon>Metazoa</taxon>
        <taxon>Chordata</taxon>
        <taxon>Craniata</taxon>
        <taxon>Vertebrata</taxon>
        <taxon>Euteleostomi</taxon>
        <taxon>Archelosauria</taxon>
        <taxon>Archosauria</taxon>
        <taxon>Dinosauria</taxon>
        <taxon>Saurischia</taxon>
        <taxon>Theropoda</taxon>
        <taxon>Coelurosauria</taxon>
        <taxon>Aves</taxon>
        <taxon>Neognathae</taxon>
        <taxon>Neoaves</taxon>
        <taxon>Telluraves</taxon>
        <taxon>Coraciimorphae</taxon>
        <taxon>Piciformes</taxon>
        <taxon>Lybiidae</taxon>
        <taxon>Tricholaema lacrymosa</taxon>
    </lineage>
</organism>
<dbReference type="GO" id="GO:0016020">
    <property type="term" value="C:membrane"/>
    <property type="evidence" value="ECO:0007669"/>
    <property type="project" value="TreeGrafter"/>
</dbReference>
<protein>
    <submittedName>
        <fullName evidence="3">LSR protein</fullName>
    </submittedName>
</protein>
<dbReference type="Proteomes" id="UP000627253">
    <property type="component" value="Unassembled WGS sequence"/>
</dbReference>
<proteinExistence type="predicted"/>
<dbReference type="InterPro" id="IPR003599">
    <property type="entry name" value="Ig_sub"/>
</dbReference>
<dbReference type="SUPFAM" id="SSF48726">
    <property type="entry name" value="Immunoglobulin"/>
    <property type="match status" value="1"/>
</dbReference>
<evidence type="ECO:0000313" key="4">
    <source>
        <dbReference type="Proteomes" id="UP000627253"/>
    </source>
</evidence>
<comment type="caution">
    <text evidence="3">The sequence shown here is derived from an EMBL/GenBank/DDBJ whole genome shotgun (WGS) entry which is preliminary data.</text>
</comment>
<dbReference type="OrthoDB" id="9450321at2759"/>
<reference evidence="3" key="1">
    <citation type="submission" date="2020-02" db="EMBL/GenBank/DDBJ databases">
        <title>Bird 10,000 Genomes (B10K) Project - Family phase.</title>
        <authorList>
            <person name="Zhang G."/>
        </authorList>
    </citation>
    <scope>NUCLEOTIDE SEQUENCE</scope>
    <source>
        <strain evidence="3">B10K-DU-002-37</strain>
        <tissue evidence="3">Muscle</tissue>
    </source>
</reference>
<feature type="region of interest" description="Disordered" evidence="1">
    <location>
        <begin position="52"/>
        <end position="79"/>
    </location>
</feature>
<gene>
    <name evidence="3" type="primary">Lsr</name>
    <name evidence="3" type="ORF">TRILEU_R07387</name>
</gene>
<feature type="domain" description="Ig-like" evidence="2">
    <location>
        <begin position="16"/>
        <end position="143"/>
    </location>
</feature>
<dbReference type="InterPro" id="IPR036179">
    <property type="entry name" value="Ig-like_dom_sf"/>
</dbReference>
<dbReference type="EMBL" id="WAAF01009100">
    <property type="protein sequence ID" value="NXX43827.1"/>
    <property type="molecule type" value="Genomic_DNA"/>
</dbReference>
<evidence type="ECO:0000313" key="3">
    <source>
        <dbReference type="EMBL" id="NXX43827.1"/>
    </source>
</evidence>